<feature type="non-terminal residue" evidence="1">
    <location>
        <position position="1"/>
    </location>
</feature>
<feature type="non-terminal residue" evidence="1">
    <location>
        <position position="53"/>
    </location>
</feature>
<dbReference type="Proteomes" id="UP001458880">
    <property type="component" value="Unassembled WGS sequence"/>
</dbReference>
<name>A0AAW1G9H7_POPJA</name>
<evidence type="ECO:0000313" key="2">
    <source>
        <dbReference type="Proteomes" id="UP001458880"/>
    </source>
</evidence>
<evidence type="ECO:0000313" key="1">
    <source>
        <dbReference type="EMBL" id="KAK9659692.1"/>
    </source>
</evidence>
<protein>
    <submittedName>
        <fullName evidence="1">Uncharacterized protein</fullName>
    </submittedName>
</protein>
<reference evidence="1 2" key="1">
    <citation type="journal article" date="2024" name="BMC Genomics">
        <title>De novo assembly and annotation of Popillia japonica's genome with initial clues to its potential as an invasive pest.</title>
        <authorList>
            <person name="Cucini C."/>
            <person name="Boschi S."/>
            <person name="Funari R."/>
            <person name="Cardaioli E."/>
            <person name="Iannotti N."/>
            <person name="Marturano G."/>
            <person name="Paoli F."/>
            <person name="Bruttini M."/>
            <person name="Carapelli A."/>
            <person name="Frati F."/>
            <person name="Nardi F."/>
        </authorList>
    </citation>
    <scope>NUCLEOTIDE SEQUENCE [LARGE SCALE GENOMIC DNA]</scope>
    <source>
        <strain evidence="1">DMR45628</strain>
    </source>
</reference>
<dbReference type="EMBL" id="JASPKY010006018">
    <property type="protein sequence ID" value="KAK9659692.1"/>
    <property type="molecule type" value="Genomic_DNA"/>
</dbReference>
<proteinExistence type="predicted"/>
<organism evidence="1 2">
    <name type="scientific">Popillia japonica</name>
    <name type="common">Japanese beetle</name>
    <dbReference type="NCBI Taxonomy" id="7064"/>
    <lineage>
        <taxon>Eukaryota</taxon>
        <taxon>Metazoa</taxon>
        <taxon>Ecdysozoa</taxon>
        <taxon>Arthropoda</taxon>
        <taxon>Hexapoda</taxon>
        <taxon>Insecta</taxon>
        <taxon>Pterygota</taxon>
        <taxon>Neoptera</taxon>
        <taxon>Endopterygota</taxon>
        <taxon>Coleoptera</taxon>
        <taxon>Polyphaga</taxon>
        <taxon>Scarabaeiformia</taxon>
        <taxon>Scarabaeidae</taxon>
        <taxon>Rutelinae</taxon>
        <taxon>Popillia</taxon>
    </lineage>
</organism>
<sequence length="53" mass="6182">VIETAFNALKQSTTDSFYRKQAWEVINCYLAASLNINDDKNTLINLFMHHSYQ</sequence>
<comment type="caution">
    <text evidence="1">The sequence shown here is derived from an EMBL/GenBank/DDBJ whole genome shotgun (WGS) entry which is preliminary data.</text>
</comment>
<gene>
    <name evidence="1" type="ORF">QE152_g41630</name>
</gene>
<keyword evidence="2" id="KW-1185">Reference proteome</keyword>
<accession>A0AAW1G9H7</accession>
<dbReference type="AlphaFoldDB" id="A0AAW1G9H7"/>